<keyword evidence="2" id="KW-0472">Membrane</keyword>
<evidence type="ECO:0000313" key="4">
    <source>
        <dbReference type="Proteomes" id="UP000749293"/>
    </source>
</evidence>
<dbReference type="RefSeq" id="XP_035318753.1">
    <property type="nucleotide sequence ID" value="XM_035465488.1"/>
</dbReference>
<dbReference type="GO" id="GO:0003700">
    <property type="term" value="F:DNA-binding transcription factor activity"/>
    <property type="evidence" value="ECO:0007669"/>
    <property type="project" value="InterPro"/>
</dbReference>
<dbReference type="InterPro" id="IPR050987">
    <property type="entry name" value="AtrR-like"/>
</dbReference>
<evidence type="ECO:0000256" key="2">
    <source>
        <dbReference type="SAM" id="Phobius"/>
    </source>
</evidence>
<keyword evidence="2" id="KW-0812">Transmembrane</keyword>
<proteinExistence type="predicted"/>
<dbReference type="EMBL" id="JAANYQ010000019">
    <property type="protein sequence ID" value="KAF4120101.1"/>
    <property type="molecule type" value="Genomic_DNA"/>
</dbReference>
<comment type="caution">
    <text evidence="3">The sequence shown here is derived from an EMBL/GenBank/DDBJ whole genome shotgun (WGS) entry which is preliminary data.</text>
</comment>
<dbReference type="CDD" id="cd12148">
    <property type="entry name" value="fungal_TF_MHR"/>
    <property type="match status" value="1"/>
</dbReference>
<feature type="non-terminal residue" evidence="3">
    <location>
        <position position="1"/>
    </location>
</feature>
<evidence type="ECO:0000313" key="3">
    <source>
        <dbReference type="EMBL" id="KAF4120101.1"/>
    </source>
</evidence>
<dbReference type="PANTHER" id="PTHR46910:SF32">
    <property type="entry name" value="TRANSCRIPTION FACTOR DOMAIN-CONTAINING PROTEIN-RELATED"/>
    <property type="match status" value="1"/>
</dbReference>
<feature type="transmembrane region" description="Helical" evidence="2">
    <location>
        <begin position="131"/>
        <end position="153"/>
    </location>
</feature>
<reference evidence="3" key="1">
    <citation type="submission" date="2020-03" db="EMBL/GenBank/DDBJ databases">
        <title>Site-based positive gene gene selection in Geosmithia morbida across the United States reveals a broad range of putative effectors and factors for local host and environmental adapation.</title>
        <authorList>
            <person name="Onufrak A."/>
            <person name="Murdoch R.W."/>
            <person name="Gazis R."/>
            <person name="Huff M."/>
            <person name="Staton M."/>
            <person name="Klingeman W."/>
            <person name="Hadziabdic D."/>
        </authorList>
    </citation>
    <scope>NUCLEOTIDE SEQUENCE</scope>
    <source>
        <strain evidence="3">1262</strain>
    </source>
</reference>
<accession>A0A9P4YR66</accession>
<dbReference type="AlphaFoldDB" id="A0A9P4YR66"/>
<evidence type="ECO:0000256" key="1">
    <source>
        <dbReference type="ARBA" id="ARBA00023242"/>
    </source>
</evidence>
<sequence>WVRKTLICSHSNTNFTVWLAPSSTWSFTARLILLLENKLSPDSEPENLPSISLRGEEVYTLQFNTSAGISESSEVSDFSGLPSVDYAFYLFRTVRFHLGQDYHLIEDEDFEESVREFYYGNATQKVAYSRLWFVQFLIVLAFGHAFLLSTKGCEAPGSKFFIRAMSLMPSHGSLWKDSLLAIQVSALAGLYLYSVDNREPAHIYVRQVPNTSSSKAVHIELTTLTLLPERELGTDVVLRCRKIWATLYIMDMHFSSSLGVPMIIRDDDINDILTAHNLTSPSQSCVIRATRPLLLSVLRERLDNLDKPQDWEDWKAFISTTKPLITTGIKSALKSIEILSGDVGSFLELQSADVLREHLEMFLPFDLEFSFAAALHLAMANVLFPNADEHSQTYFSKACDILEEMTERGNRLAGARNKELEHLSTLFSKLLERAETRGFNTLTFNPALQATNEVPENSSTTQDCTIEDSGSTAMNEDAFGRTSASFGDAPAPVRDFGVRNPQSFPQSQEPSLDVGQDILASIGISSYDFFEIIDQIQPGDNIFDMEA</sequence>
<gene>
    <name evidence="3" type="ORF">GMORB2_3512</name>
</gene>
<keyword evidence="2" id="KW-1133">Transmembrane helix</keyword>
<keyword evidence="1" id="KW-0539">Nucleus</keyword>
<protein>
    <submittedName>
        <fullName evidence="3">Fungal trans</fullName>
    </submittedName>
</protein>
<dbReference type="GeneID" id="55969740"/>
<keyword evidence="4" id="KW-1185">Reference proteome</keyword>
<dbReference type="OrthoDB" id="3266505at2759"/>
<dbReference type="Proteomes" id="UP000749293">
    <property type="component" value="Unassembled WGS sequence"/>
</dbReference>
<dbReference type="PANTHER" id="PTHR46910">
    <property type="entry name" value="TRANSCRIPTION FACTOR PDR1"/>
    <property type="match status" value="1"/>
</dbReference>
<name>A0A9P4YR66_9HYPO</name>
<organism evidence="3 4">
    <name type="scientific">Geosmithia morbida</name>
    <dbReference type="NCBI Taxonomy" id="1094350"/>
    <lineage>
        <taxon>Eukaryota</taxon>
        <taxon>Fungi</taxon>
        <taxon>Dikarya</taxon>
        <taxon>Ascomycota</taxon>
        <taxon>Pezizomycotina</taxon>
        <taxon>Sordariomycetes</taxon>
        <taxon>Hypocreomycetidae</taxon>
        <taxon>Hypocreales</taxon>
        <taxon>Bionectriaceae</taxon>
        <taxon>Geosmithia</taxon>
    </lineage>
</organism>